<dbReference type="PROSITE" id="PS51257">
    <property type="entry name" value="PROKAR_LIPOPROTEIN"/>
    <property type="match status" value="1"/>
</dbReference>
<gene>
    <name evidence="1" type="ORF">SDC9_122266</name>
</gene>
<reference evidence="1" key="1">
    <citation type="submission" date="2019-08" db="EMBL/GenBank/DDBJ databases">
        <authorList>
            <person name="Kucharzyk K."/>
            <person name="Murdoch R.W."/>
            <person name="Higgins S."/>
            <person name="Loffler F."/>
        </authorList>
    </citation>
    <scope>NUCLEOTIDE SEQUENCE</scope>
</reference>
<evidence type="ECO:0008006" key="2">
    <source>
        <dbReference type="Google" id="ProtNLM"/>
    </source>
</evidence>
<proteinExistence type="predicted"/>
<comment type="caution">
    <text evidence="1">The sequence shown here is derived from an EMBL/GenBank/DDBJ whole genome shotgun (WGS) entry which is preliminary data.</text>
</comment>
<sequence>MKSIQAFSFILICTILFCSCESLIEKLFGKNEELTFTRTDYNGNQLRTDGYYYFKNESNDSTYNYRIYFFYKNGVVLDCGNPSDDELNTREEEFKNGQFNKYVKKNVSSWGLFKIDSTMIQFEMLHGGPFRAYIDFGKIINDTTFVLTKRKSSYGTDEIKLQGTFRLKPFSPKPDSTNVFIK</sequence>
<accession>A0A645CEC4</accession>
<protein>
    <recommendedName>
        <fullName evidence="2">Lipoprotein</fullName>
    </recommendedName>
</protein>
<name>A0A645CEC4_9ZZZZ</name>
<dbReference type="EMBL" id="VSSQ01026518">
    <property type="protein sequence ID" value="MPM75274.1"/>
    <property type="molecule type" value="Genomic_DNA"/>
</dbReference>
<dbReference type="AlphaFoldDB" id="A0A645CEC4"/>
<organism evidence="1">
    <name type="scientific">bioreactor metagenome</name>
    <dbReference type="NCBI Taxonomy" id="1076179"/>
    <lineage>
        <taxon>unclassified sequences</taxon>
        <taxon>metagenomes</taxon>
        <taxon>ecological metagenomes</taxon>
    </lineage>
</organism>
<evidence type="ECO:0000313" key="1">
    <source>
        <dbReference type="EMBL" id="MPM75274.1"/>
    </source>
</evidence>